<keyword evidence="3 4" id="KW-0687">Ribonucleoprotein</keyword>
<dbReference type="InterPro" id="IPR012677">
    <property type="entry name" value="Nucleotide-bd_a/b_plait_sf"/>
</dbReference>
<evidence type="ECO:0000313" key="5">
    <source>
        <dbReference type="EMBL" id="PIT88695.1"/>
    </source>
</evidence>
<keyword evidence="2 4" id="KW-0689">Ribosomal protein</keyword>
<dbReference type="Proteomes" id="UP000231426">
    <property type="component" value="Unassembled WGS sequence"/>
</dbReference>
<dbReference type="HAMAP" id="MF_01369_B">
    <property type="entry name" value="Ribosomal_uL23_B"/>
    <property type="match status" value="1"/>
</dbReference>
<gene>
    <name evidence="4" type="primary">rplW</name>
    <name evidence="5" type="ORF">COU29_01610</name>
</gene>
<comment type="subunit">
    <text evidence="4">Part of the 50S ribosomal subunit. Contacts protein L29, and trigger factor when it is bound to the ribosome.</text>
</comment>
<evidence type="ECO:0000313" key="6">
    <source>
        <dbReference type="Proteomes" id="UP000231426"/>
    </source>
</evidence>
<name>A0A2M6W7H7_9BACT</name>
<evidence type="ECO:0000256" key="1">
    <source>
        <dbReference type="ARBA" id="ARBA00006700"/>
    </source>
</evidence>
<comment type="similarity">
    <text evidence="1 4">Belongs to the universal ribosomal protein uL23 family.</text>
</comment>
<dbReference type="Gene3D" id="3.30.70.330">
    <property type="match status" value="1"/>
</dbReference>
<dbReference type="GO" id="GO:0006412">
    <property type="term" value="P:translation"/>
    <property type="evidence" value="ECO:0007669"/>
    <property type="project" value="UniProtKB-UniRule"/>
</dbReference>
<dbReference type="GO" id="GO:0003735">
    <property type="term" value="F:structural constituent of ribosome"/>
    <property type="evidence" value="ECO:0007669"/>
    <property type="project" value="InterPro"/>
</dbReference>
<organism evidence="5 6">
    <name type="scientific">Candidatus Magasanikbacteria bacterium CG10_big_fil_rev_8_21_14_0_10_36_32</name>
    <dbReference type="NCBI Taxonomy" id="1974646"/>
    <lineage>
        <taxon>Bacteria</taxon>
        <taxon>Candidatus Magasanikiibacteriota</taxon>
    </lineage>
</organism>
<evidence type="ECO:0000256" key="2">
    <source>
        <dbReference type="ARBA" id="ARBA00022980"/>
    </source>
</evidence>
<accession>A0A2M6W7H7</accession>
<keyword evidence="4" id="KW-0694">RNA-binding</keyword>
<dbReference type="EMBL" id="PFBV01000003">
    <property type="protein sequence ID" value="PIT88695.1"/>
    <property type="molecule type" value="Genomic_DNA"/>
</dbReference>
<dbReference type="Pfam" id="PF00276">
    <property type="entry name" value="Ribosomal_L23"/>
    <property type="match status" value="1"/>
</dbReference>
<reference evidence="6" key="1">
    <citation type="submission" date="2017-09" db="EMBL/GenBank/DDBJ databases">
        <title>Depth-based differentiation of microbial function through sediment-hosted aquifers and enrichment of novel symbionts in the deep terrestrial subsurface.</title>
        <authorList>
            <person name="Probst A.J."/>
            <person name="Ladd B."/>
            <person name="Jarett J.K."/>
            <person name="Geller-Mcgrath D.E."/>
            <person name="Sieber C.M.K."/>
            <person name="Emerson J.B."/>
            <person name="Anantharaman K."/>
            <person name="Thomas B.C."/>
            <person name="Malmstrom R."/>
            <person name="Stieglmeier M."/>
            <person name="Klingl A."/>
            <person name="Woyke T."/>
            <person name="Ryan C.M."/>
            <person name="Banfield J.F."/>
        </authorList>
    </citation>
    <scope>NUCLEOTIDE SEQUENCE [LARGE SCALE GENOMIC DNA]</scope>
</reference>
<comment type="caution">
    <text evidence="5">The sequence shown here is derived from an EMBL/GenBank/DDBJ whole genome shotgun (WGS) entry which is preliminary data.</text>
</comment>
<dbReference type="SUPFAM" id="SSF54189">
    <property type="entry name" value="Ribosomal proteins S24e, L23 and L15e"/>
    <property type="match status" value="1"/>
</dbReference>
<proteinExistence type="inferred from homology"/>
<dbReference type="GO" id="GO:0019843">
    <property type="term" value="F:rRNA binding"/>
    <property type="evidence" value="ECO:0007669"/>
    <property type="project" value="UniProtKB-UniRule"/>
</dbReference>
<dbReference type="PANTHER" id="PTHR11620">
    <property type="entry name" value="60S RIBOSOMAL PROTEIN L23A"/>
    <property type="match status" value="1"/>
</dbReference>
<sequence length="94" mass="10512">MLAEKIIIKPLVTEKTAVMESLNKYGFIVSRQATKEQIKRAVNELYGIKPIAVNMVNVQGKSVRFGRNNGRRSDYKKALVTLPIGKTITIHEGV</sequence>
<dbReference type="AlphaFoldDB" id="A0A2M6W7H7"/>
<dbReference type="InterPro" id="IPR012678">
    <property type="entry name" value="Ribosomal_uL23/eL15/eS24_sf"/>
</dbReference>
<dbReference type="NCBIfam" id="NF004363">
    <property type="entry name" value="PRK05738.2-4"/>
    <property type="match status" value="1"/>
</dbReference>
<evidence type="ECO:0000256" key="3">
    <source>
        <dbReference type="ARBA" id="ARBA00023274"/>
    </source>
</evidence>
<dbReference type="GO" id="GO:1990904">
    <property type="term" value="C:ribonucleoprotein complex"/>
    <property type="evidence" value="ECO:0007669"/>
    <property type="project" value="UniProtKB-KW"/>
</dbReference>
<dbReference type="GO" id="GO:0005840">
    <property type="term" value="C:ribosome"/>
    <property type="evidence" value="ECO:0007669"/>
    <property type="project" value="UniProtKB-KW"/>
</dbReference>
<protein>
    <recommendedName>
        <fullName evidence="4">Large ribosomal subunit protein uL23</fullName>
    </recommendedName>
</protein>
<comment type="function">
    <text evidence="4">One of the early assembly proteins it binds 23S rRNA. One of the proteins that surrounds the polypeptide exit tunnel on the outside of the ribosome. Forms the main docking site for trigger factor binding to the ribosome.</text>
</comment>
<evidence type="ECO:0000256" key="4">
    <source>
        <dbReference type="HAMAP-Rule" id="MF_01369"/>
    </source>
</evidence>
<keyword evidence="4" id="KW-0699">rRNA-binding</keyword>
<dbReference type="InterPro" id="IPR013025">
    <property type="entry name" value="Ribosomal_uL23-like"/>
</dbReference>